<protein>
    <submittedName>
        <fullName evidence="1">Uncharacterized protein</fullName>
    </submittedName>
</protein>
<reference evidence="1" key="2">
    <citation type="journal article" date="2022" name="New Phytol.">
        <title>Evolutionary transition to the ectomycorrhizal habit in the genomes of a hyperdiverse lineage of mushroom-forming fungi.</title>
        <authorList>
            <person name="Looney B."/>
            <person name="Miyauchi S."/>
            <person name="Morin E."/>
            <person name="Drula E."/>
            <person name="Courty P.E."/>
            <person name="Kohler A."/>
            <person name="Kuo A."/>
            <person name="LaButti K."/>
            <person name="Pangilinan J."/>
            <person name="Lipzen A."/>
            <person name="Riley R."/>
            <person name="Andreopoulos W."/>
            <person name="He G."/>
            <person name="Johnson J."/>
            <person name="Nolan M."/>
            <person name="Tritt A."/>
            <person name="Barry K.W."/>
            <person name="Grigoriev I.V."/>
            <person name="Nagy L.G."/>
            <person name="Hibbett D."/>
            <person name="Henrissat B."/>
            <person name="Matheny P.B."/>
            <person name="Labbe J."/>
            <person name="Martin F.M."/>
        </authorList>
    </citation>
    <scope>NUCLEOTIDE SEQUENCE</scope>
    <source>
        <strain evidence="1">EC-137</strain>
    </source>
</reference>
<organism evidence="1 2">
    <name type="scientific">Vararia minispora EC-137</name>
    <dbReference type="NCBI Taxonomy" id="1314806"/>
    <lineage>
        <taxon>Eukaryota</taxon>
        <taxon>Fungi</taxon>
        <taxon>Dikarya</taxon>
        <taxon>Basidiomycota</taxon>
        <taxon>Agaricomycotina</taxon>
        <taxon>Agaricomycetes</taxon>
        <taxon>Russulales</taxon>
        <taxon>Lachnocladiaceae</taxon>
        <taxon>Vararia</taxon>
    </lineage>
</organism>
<accession>A0ACB8QCS6</accession>
<name>A0ACB8QCS6_9AGAM</name>
<comment type="caution">
    <text evidence="1">The sequence shown here is derived from an EMBL/GenBank/DDBJ whole genome shotgun (WGS) entry which is preliminary data.</text>
</comment>
<evidence type="ECO:0000313" key="1">
    <source>
        <dbReference type="EMBL" id="KAI0029589.1"/>
    </source>
</evidence>
<dbReference type="Proteomes" id="UP000814128">
    <property type="component" value="Unassembled WGS sequence"/>
</dbReference>
<sequence length="187" mass="21560">MVDLHTLLVGSRPEHAMRNNGPTELAIERYKLRELAEGWPCYRDAYEWENFAPLFHADAPVHTTWSRRMHSRDFIAASQRGMDAGAFIMHRVHGSTTDISPAGARAITKMKATITQRFVLAGAEVDVDVDYRFCFFWEKYDGEWRSRLDRPSPVDPRRVPELDDEKMASYPPGYRYPAYCQEATMGI</sequence>
<proteinExistence type="predicted"/>
<keyword evidence="2" id="KW-1185">Reference proteome</keyword>
<dbReference type="EMBL" id="MU273667">
    <property type="protein sequence ID" value="KAI0029589.1"/>
    <property type="molecule type" value="Genomic_DNA"/>
</dbReference>
<evidence type="ECO:0000313" key="2">
    <source>
        <dbReference type="Proteomes" id="UP000814128"/>
    </source>
</evidence>
<reference evidence="1" key="1">
    <citation type="submission" date="2021-02" db="EMBL/GenBank/DDBJ databases">
        <authorList>
            <consortium name="DOE Joint Genome Institute"/>
            <person name="Ahrendt S."/>
            <person name="Looney B.P."/>
            <person name="Miyauchi S."/>
            <person name="Morin E."/>
            <person name="Drula E."/>
            <person name="Courty P.E."/>
            <person name="Chicoki N."/>
            <person name="Fauchery L."/>
            <person name="Kohler A."/>
            <person name="Kuo A."/>
            <person name="Labutti K."/>
            <person name="Pangilinan J."/>
            <person name="Lipzen A."/>
            <person name="Riley R."/>
            <person name="Andreopoulos W."/>
            <person name="He G."/>
            <person name="Johnson J."/>
            <person name="Barry K.W."/>
            <person name="Grigoriev I.V."/>
            <person name="Nagy L."/>
            <person name="Hibbett D."/>
            <person name="Henrissat B."/>
            <person name="Matheny P.B."/>
            <person name="Labbe J."/>
            <person name="Martin F."/>
        </authorList>
    </citation>
    <scope>NUCLEOTIDE SEQUENCE</scope>
    <source>
        <strain evidence="1">EC-137</strain>
    </source>
</reference>
<gene>
    <name evidence="1" type="ORF">K488DRAFT_80091</name>
</gene>